<dbReference type="CDD" id="cd01038">
    <property type="entry name" value="Endonuclease_DUF559"/>
    <property type="match status" value="1"/>
</dbReference>
<dbReference type="InterPro" id="IPR011335">
    <property type="entry name" value="Restrct_endonuc-II-like"/>
</dbReference>
<sequence length="121" mass="13886">MRGADEGKTERARHLRAALTDAEGTLWYRLRARRLNGHKFVRQEPIGPYTVDFICREARLIIEVDGGQHADSASDAVRDRWLTDCNYRMLRFWNNDVSRNLAGVLEIIVTALAESPPHPDR</sequence>
<dbReference type="InterPro" id="IPR007569">
    <property type="entry name" value="DUF559"/>
</dbReference>
<reference evidence="3" key="1">
    <citation type="submission" date="2019-10" db="EMBL/GenBank/DDBJ databases">
        <title>Complete Genome Sequence of Bradyrhizobium betae type strain PL7HG1T.</title>
        <authorList>
            <person name="Bromfield E.S.P."/>
            <person name="Cloutier S."/>
        </authorList>
    </citation>
    <scope>NUCLEOTIDE SEQUENCE [LARGE SCALE GENOMIC DNA]</scope>
    <source>
        <strain evidence="3">PL7HG1</strain>
    </source>
</reference>
<accession>A0A5P6PBI2</accession>
<dbReference type="RefSeq" id="WP_151649180.1">
    <property type="nucleotide sequence ID" value="NZ_CP044543.1"/>
</dbReference>
<feature type="domain" description="DUF559" evidence="1">
    <location>
        <begin position="8"/>
        <end position="112"/>
    </location>
</feature>
<name>A0A5P6PBI2_9BRAD</name>
<dbReference type="Gene3D" id="3.40.960.10">
    <property type="entry name" value="VSR Endonuclease"/>
    <property type="match status" value="1"/>
</dbReference>
<dbReference type="PANTHER" id="PTHR38590:SF1">
    <property type="entry name" value="BLL0828 PROTEIN"/>
    <property type="match status" value="1"/>
</dbReference>
<proteinExistence type="predicted"/>
<dbReference type="SUPFAM" id="SSF52980">
    <property type="entry name" value="Restriction endonuclease-like"/>
    <property type="match status" value="1"/>
</dbReference>
<dbReference type="OrthoDB" id="9798754at2"/>
<gene>
    <name evidence="2" type="ORF">F8237_26485</name>
</gene>
<organism evidence="2 3">
    <name type="scientific">Bradyrhizobium betae</name>
    <dbReference type="NCBI Taxonomy" id="244734"/>
    <lineage>
        <taxon>Bacteria</taxon>
        <taxon>Pseudomonadati</taxon>
        <taxon>Pseudomonadota</taxon>
        <taxon>Alphaproteobacteria</taxon>
        <taxon>Hyphomicrobiales</taxon>
        <taxon>Nitrobacteraceae</taxon>
        <taxon>Bradyrhizobium</taxon>
    </lineage>
</organism>
<evidence type="ECO:0000313" key="2">
    <source>
        <dbReference type="EMBL" id="QFI75635.1"/>
    </source>
</evidence>
<dbReference type="KEGG" id="bbet:F8237_26485"/>
<evidence type="ECO:0000259" key="1">
    <source>
        <dbReference type="Pfam" id="PF04480"/>
    </source>
</evidence>
<protein>
    <submittedName>
        <fullName evidence="2">DUF559 domain-containing protein</fullName>
    </submittedName>
</protein>
<dbReference type="PANTHER" id="PTHR38590">
    <property type="entry name" value="BLL0828 PROTEIN"/>
    <property type="match status" value="1"/>
</dbReference>
<dbReference type="Proteomes" id="UP000325641">
    <property type="component" value="Chromosome"/>
</dbReference>
<dbReference type="EMBL" id="CP044543">
    <property type="protein sequence ID" value="QFI75635.1"/>
    <property type="molecule type" value="Genomic_DNA"/>
</dbReference>
<dbReference type="Pfam" id="PF04480">
    <property type="entry name" value="DUF559"/>
    <property type="match status" value="1"/>
</dbReference>
<dbReference type="InterPro" id="IPR047216">
    <property type="entry name" value="Endonuclease_DUF559_bact"/>
</dbReference>
<dbReference type="AlphaFoldDB" id="A0A5P6PBI2"/>
<evidence type="ECO:0000313" key="3">
    <source>
        <dbReference type="Proteomes" id="UP000325641"/>
    </source>
</evidence>